<evidence type="ECO:0008006" key="4">
    <source>
        <dbReference type="Google" id="ProtNLM"/>
    </source>
</evidence>
<feature type="compositionally biased region" description="Acidic residues" evidence="1">
    <location>
        <begin position="443"/>
        <end position="456"/>
    </location>
</feature>
<accession>A0A5C3PG37</accession>
<evidence type="ECO:0000256" key="1">
    <source>
        <dbReference type="SAM" id="MobiDB-lite"/>
    </source>
</evidence>
<feature type="compositionally biased region" description="Acidic residues" evidence="1">
    <location>
        <begin position="51"/>
        <end position="74"/>
    </location>
</feature>
<reference evidence="2 3" key="1">
    <citation type="journal article" date="2019" name="Nat. Ecol. Evol.">
        <title>Megaphylogeny resolves global patterns of mushroom evolution.</title>
        <authorList>
            <person name="Varga T."/>
            <person name="Krizsan K."/>
            <person name="Foldi C."/>
            <person name="Dima B."/>
            <person name="Sanchez-Garcia M."/>
            <person name="Sanchez-Ramirez S."/>
            <person name="Szollosi G.J."/>
            <person name="Szarkandi J.G."/>
            <person name="Papp V."/>
            <person name="Albert L."/>
            <person name="Andreopoulos W."/>
            <person name="Angelini C."/>
            <person name="Antonin V."/>
            <person name="Barry K.W."/>
            <person name="Bougher N.L."/>
            <person name="Buchanan P."/>
            <person name="Buyck B."/>
            <person name="Bense V."/>
            <person name="Catcheside P."/>
            <person name="Chovatia M."/>
            <person name="Cooper J."/>
            <person name="Damon W."/>
            <person name="Desjardin D."/>
            <person name="Finy P."/>
            <person name="Geml J."/>
            <person name="Haridas S."/>
            <person name="Hughes K."/>
            <person name="Justo A."/>
            <person name="Karasinski D."/>
            <person name="Kautmanova I."/>
            <person name="Kiss B."/>
            <person name="Kocsube S."/>
            <person name="Kotiranta H."/>
            <person name="LaButti K.M."/>
            <person name="Lechner B.E."/>
            <person name="Liimatainen K."/>
            <person name="Lipzen A."/>
            <person name="Lukacs Z."/>
            <person name="Mihaltcheva S."/>
            <person name="Morgado L.N."/>
            <person name="Niskanen T."/>
            <person name="Noordeloos M.E."/>
            <person name="Ohm R.A."/>
            <person name="Ortiz-Santana B."/>
            <person name="Ovrebo C."/>
            <person name="Racz N."/>
            <person name="Riley R."/>
            <person name="Savchenko A."/>
            <person name="Shiryaev A."/>
            <person name="Soop K."/>
            <person name="Spirin V."/>
            <person name="Szebenyi C."/>
            <person name="Tomsovsky M."/>
            <person name="Tulloss R.E."/>
            <person name="Uehling J."/>
            <person name="Grigoriev I.V."/>
            <person name="Vagvolgyi C."/>
            <person name="Papp T."/>
            <person name="Martin F.M."/>
            <person name="Miettinen O."/>
            <person name="Hibbett D.S."/>
            <person name="Nagy L.G."/>
        </authorList>
    </citation>
    <scope>NUCLEOTIDE SEQUENCE [LARGE SCALE GENOMIC DNA]</scope>
    <source>
        <strain evidence="2 3">HHB13444</strain>
    </source>
</reference>
<feature type="compositionally biased region" description="Polar residues" evidence="1">
    <location>
        <begin position="541"/>
        <end position="553"/>
    </location>
</feature>
<dbReference type="EMBL" id="ML211102">
    <property type="protein sequence ID" value="TFK88724.1"/>
    <property type="molecule type" value="Genomic_DNA"/>
</dbReference>
<dbReference type="STRING" id="1314778.A0A5C3PG37"/>
<feature type="region of interest" description="Disordered" evidence="1">
    <location>
        <begin position="1"/>
        <end position="74"/>
    </location>
</feature>
<name>A0A5C3PG37_9APHY</name>
<dbReference type="PANTHER" id="PTHR33099">
    <property type="entry name" value="FE2OG DIOXYGENASE DOMAIN-CONTAINING PROTEIN"/>
    <property type="match status" value="1"/>
</dbReference>
<gene>
    <name evidence="2" type="ORF">K466DRAFT_662123</name>
</gene>
<dbReference type="AlphaFoldDB" id="A0A5C3PG37"/>
<protein>
    <recommendedName>
        <fullName evidence="4">Prolyl 4-hydroxylase alpha subunit Fe(2+) 2OG dioxygenase domain-containing protein</fullName>
    </recommendedName>
</protein>
<dbReference type="InParanoid" id="A0A5C3PG37"/>
<evidence type="ECO:0000313" key="2">
    <source>
        <dbReference type="EMBL" id="TFK88724.1"/>
    </source>
</evidence>
<feature type="compositionally biased region" description="Low complexity" evidence="1">
    <location>
        <begin position="1"/>
        <end position="18"/>
    </location>
</feature>
<evidence type="ECO:0000313" key="3">
    <source>
        <dbReference type="Proteomes" id="UP000308197"/>
    </source>
</evidence>
<dbReference type="Proteomes" id="UP000308197">
    <property type="component" value="Unassembled WGS sequence"/>
</dbReference>
<feature type="region of interest" description="Disordered" evidence="1">
    <location>
        <begin position="488"/>
        <end position="579"/>
    </location>
</feature>
<dbReference type="PANTHER" id="PTHR33099:SF7">
    <property type="entry name" value="MYND-TYPE DOMAIN-CONTAINING PROTEIN"/>
    <property type="match status" value="1"/>
</dbReference>
<proteinExistence type="predicted"/>
<keyword evidence="3" id="KW-1185">Reference proteome</keyword>
<sequence length="579" mass="63223">MDPSLSSESGESGESVGEQRPLPAVKSSHGSSPDGAVLDCLQHGAGRGADAGEDQDSEEGGGEGEEADGDEEVVDETPCKDIRDEFADILSGDVTFTPAFSFNRAYPAAPNPIIDIDGLGALALPLNIREAEAIKQCAEQLLNGKVDNTIVDTSVRNVWEIDASRVRFENTAWRTFMARTVRDVCEVLGVDYKESRARYKLDKLILHETGSHLLPRVDTEEVNGKFATIVVVLPSRFTGGAVRVAHGKLSEVYDNSADSLATTSVLAWYAGAKHEVRRIASGYRLALSFSVIHTTNVPRPTFLMALQKGAAARLRQVFQQWKTKHGNYPRKLIYLLSHKNRKVALRRSALKGADADVVALLEDVGKPHGFHLGLARLACRVMGSTGYSSSWDDDSDYDDDLGMIDVHDTEVEVDHLTDLDGRLIHEDEYLDHLETEFIPEELVEETTSEAYDDQDCERDGDRGNWSTSVTRSYNRTILVIWPEWANHDIRGHDSSGRPASSSPRRTPEKAPHNGKTPRVAPTRAVRAAVAPTSLRHPVAGTTGSRVQATSGAAASSVKHGPPAKRRKTAYDAAEVIDLT</sequence>
<organism evidence="2 3">
    <name type="scientific">Polyporus arcularius HHB13444</name>
    <dbReference type="NCBI Taxonomy" id="1314778"/>
    <lineage>
        <taxon>Eukaryota</taxon>
        <taxon>Fungi</taxon>
        <taxon>Dikarya</taxon>
        <taxon>Basidiomycota</taxon>
        <taxon>Agaricomycotina</taxon>
        <taxon>Agaricomycetes</taxon>
        <taxon>Polyporales</taxon>
        <taxon>Polyporaceae</taxon>
        <taxon>Polyporus</taxon>
    </lineage>
</organism>
<feature type="region of interest" description="Disordered" evidence="1">
    <location>
        <begin position="443"/>
        <end position="467"/>
    </location>
</feature>
<dbReference type="Gene3D" id="2.60.120.620">
    <property type="entry name" value="q2cbj1_9rhob like domain"/>
    <property type="match status" value="1"/>
</dbReference>
<feature type="compositionally biased region" description="Low complexity" evidence="1">
    <location>
        <begin position="516"/>
        <end position="532"/>
    </location>
</feature>